<dbReference type="AlphaFoldDB" id="A0A7J6KNT7"/>
<feature type="signal peptide" evidence="1">
    <location>
        <begin position="1"/>
        <end position="21"/>
    </location>
</feature>
<keyword evidence="1" id="KW-0732">Signal</keyword>
<protein>
    <recommendedName>
        <fullName evidence="4">Signal peptidase complex subunit 3</fullName>
    </recommendedName>
</protein>
<dbReference type="Proteomes" id="UP000591131">
    <property type="component" value="Unassembled WGS sequence"/>
</dbReference>
<comment type="caution">
    <text evidence="2">The sequence shown here is derived from an EMBL/GenBank/DDBJ whole genome shotgun (WGS) entry which is preliminary data.</text>
</comment>
<accession>A0A7J6KNT7</accession>
<gene>
    <name evidence="2" type="ORF">FOL47_002569</name>
</gene>
<evidence type="ECO:0000256" key="1">
    <source>
        <dbReference type="SAM" id="SignalP"/>
    </source>
</evidence>
<reference evidence="2 3" key="1">
    <citation type="submission" date="2020-04" db="EMBL/GenBank/DDBJ databases">
        <title>Perkinsus chesapeaki whole genome sequence.</title>
        <authorList>
            <person name="Bogema D.R."/>
        </authorList>
    </citation>
    <scope>NUCLEOTIDE SEQUENCE [LARGE SCALE GENOMIC DNA]</scope>
    <source>
        <strain evidence="2">ATCC PRA-425</strain>
    </source>
</reference>
<name>A0A7J6KNT7_PERCH</name>
<evidence type="ECO:0000313" key="2">
    <source>
        <dbReference type="EMBL" id="KAF4648993.1"/>
    </source>
</evidence>
<feature type="chain" id="PRO_5029706647" description="Signal peptidase complex subunit 3" evidence="1">
    <location>
        <begin position="22"/>
        <end position="137"/>
    </location>
</feature>
<organism evidence="2 3">
    <name type="scientific">Perkinsus chesapeaki</name>
    <name type="common">Clam parasite</name>
    <name type="synonym">Perkinsus andrewsi</name>
    <dbReference type="NCBI Taxonomy" id="330153"/>
    <lineage>
        <taxon>Eukaryota</taxon>
        <taxon>Sar</taxon>
        <taxon>Alveolata</taxon>
        <taxon>Perkinsozoa</taxon>
        <taxon>Perkinsea</taxon>
        <taxon>Perkinsida</taxon>
        <taxon>Perkinsidae</taxon>
        <taxon>Perkinsus</taxon>
    </lineage>
</organism>
<keyword evidence="3" id="KW-1185">Reference proteome</keyword>
<evidence type="ECO:0008006" key="4">
    <source>
        <dbReference type="Google" id="ProtNLM"/>
    </source>
</evidence>
<evidence type="ECO:0000313" key="3">
    <source>
        <dbReference type="Proteomes" id="UP000591131"/>
    </source>
</evidence>
<sequence>MPNLLQLLSLVISVLVLPACGEKHIFQGLLTTKMSALTVRITFDPNFTETTVVYLADYSGKYSSIVLAQKRVAIPKGRYTLIWDSDDWERMKVFLRNTGYPDRPNMGTVDFADDWQEAKLYMFQSAAIAPLVLKPVS</sequence>
<proteinExistence type="predicted"/>
<dbReference type="EMBL" id="JAAPAO010001711">
    <property type="protein sequence ID" value="KAF4648993.1"/>
    <property type="molecule type" value="Genomic_DNA"/>
</dbReference>